<protein>
    <recommendedName>
        <fullName evidence="1">Reverse transcriptase domain-containing protein</fullName>
    </recommendedName>
</protein>
<evidence type="ECO:0000313" key="3">
    <source>
        <dbReference type="Proteomes" id="UP001303046"/>
    </source>
</evidence>
<dbReference type="PANTHER" id="PTHR37984">
    <property type="entry name" value="PROTEIN CBG26694"/>
    <property type="match status" value="1"/>
</dbReference>
<evidence type="ECO:0000259" key="1">
    <source>
        <dbReference type="PROSITE" id="PS50878"/>
    </source>
</evidence>
<dbReference type="Gene3D" id="3.30.70.270">
    <property type="match status" value="1"/>
</dbReference>
<dbReference type="InterPro" id="IPR050951">
    <property type="entry name" value="Retrovirus_Pol_polyprotein"/>
</dbReference>
<dbReference type="Proteomes" id="UP001303046">
    <property type="component" value="Unassembled WGS sequence"/>
</dbReference>
<dbReference type="SUPFAM" id="SSF56672">
    <property type="entry name" value="DNA/RNA polymerases"/>
    <property type="match status" value="1"/>
</dbReference>
<dbReference type="EMBL" id="JAVFWL010000006">
    <property type="protein sequence ID" value="KAK6762722.1"/>
    <property type="molecule type" value="Genomic_DNA"/>
</dbReference>
<dbReference type="InterPro" id="IPR043128">
    <property type="entry name" value="Rev_trsase/Diguanyl_cyclase"/>
</dbReference>
<accession>A0ABR1EJ63</accession>
<dbReference type="InterPro" id="IPR043502">
    <property type="entry name" value="DNA/RNA_pol_sf"/>
</dbReference>
<dbReference type="PANTHER" id="PTHR37984:SF5">
    <property type="entry name" value="PROTEIN NYNRIN-LIKE"/>
    <property type="match status" value="1"/>
</dbReference>
<proteinExistence type="predicted"/>
<feature type="domain" description="Reverse transcriptase" evidence="1">
    <location>
        <begin position="1"/>
        <end position="65"/>
    </location>
</feature>
<evidence type="ECO:0000313" key="2">
    <source>
        <dbReference type="EMBL" id="KAK6762722.1"/>
    </source>
</evidence>
<organism evidence="2 3">
    <name type="scientific">Necator americanus</name>
    <name type="common">Human hookworm</name>
    <dbReference type="NCBI Taxonomy" id="51031"/>
    <lineage>
        <taxon>Eukaryota</taxon>
        <taxon>Metazoa</taxon>
        <taxon>Ecdysozoa</taxon>
        <taxon>Nematoda</taxon>
        <taxon>Chromadorea</taxon>
        <taxon>Rhabditida</taxon>
        <taxon>Rhabditina</taxon>
        <taxon>Rhabditomorpha</taxon>
        <taxon>Strongyloidea</taxon>
        <taxon>Ancylostomatidae</taxon>
        <taxon>Bunostominae</taxon>
        <taxon>Necator</taxon>
    </lineage>
</organism>
<dbReference type="PROSITE" id="PS50878">
    <property type="entry name" value="RT_POL"/>
    <property type="match status" value="1"/>
</dbReference>
<dbReference type="InterPro" id="IPR000477">
    <property type="entry name" value="RT_dom"/>
</dbReference>
<reference evidence="2 3" key="1">
    <citation type="submission" date="2023-08" db="EMBL/GenBank/DDBJ databases">
        <title>A Necator americanus chromosomal reference genome.</title>
        <authorList>
            <person name="Ilik V."/>
            <person name="Petrzelkova K.J."/>
            <person name="Pardy F."/>
            <person name="Fuh T."/>
            <person name="Niatou-Singa F.S."/>
            <person name="Gouil Q."/>
            <person name="Baker L."/>
            <person name="Ritchie M.E."/>
            <person name="Jex A.R."/>
            <person name="Gazzola D."/>
            <person name="Li H."/>
            <person name="Toshio Fujiwara R."/>
            <person name="Zhan B."/>
            <person name="Aroian R.V."/>
            <person name="Pafco B."/>
            <person name="Schwarz E.M."/>
        </authorList>
    </citation>
    <scope>NUCLEOTIDE SEQUENCE [LARGE SCALE GENOMIC DNA]</scope>
    <source>
        <strain evidence="2 3">Aroian</strain>
        <tissue evidence="2">Whole animal</tissue>
    </source>
</reference>
<comment type="caution">
    <text evidence="2">The sequence shown here is derived from an EMBL/GenBank/DDBJ whole genome shotgun (WGS) entry which is preliminary data.</text>
</comment>
<name>A0ABR1EJ63_NECAM</name>
<keyword evidence="3" id="KW-1185">Reference proteome</keyword>
<gene>
    <name evidence="2" type="primary">Necator_chrX.g23600</name>
    <name evidence="2" type="ORF">RB195_023436</name>
</gene>
<sequence length="150" mass="17044">MDALIAGLDGTADYLDDILVTGRTVGEHNARLEAIFKRIQDYRYRVRLEKCALLQKEITFLGFVINAQGRHTRKDHSYPEDARCEGRQSTSLFSGTHQFLRKLRQGSSQSTRSFGHSYEKGCCLHMDTGVPVFFRHYEGNSKLGSPVDPF</sequence>
<dbReference type="Pfam" id="PF00078">
    <property type="entry name" value="RVT_1"/>
    <property type="match status" value="1"/>
</dbReference>